<dbReference type="InterPro" id="IPR036225">
    <property type="entry name" value="SRP/SRP_N"/>
</dbReference>
<dbReference type="GO" id="GO:0005047">
    <property type="term" value="F:signal recognition particle binding"/>
    <property type="evidence" value="ECO:0007669"/>
    <property type="project" value="TreeGrafter"/>
</dbReference>
<evidence type="ECO:0000256" key="5">
    <source>
        <dbReference type="ARBA" id="ARBA00022741"/>
    </source>
</evidence>
<comment type="subcellular location">
    <subcellularLocation>
        <location evidence="1">Cell membrane</location>
        <topology evidence="1">Peripheral membrane protein</topology>
        <orientation evidence="1">Cytoplasmic side</orientation>
    </subcellularLocation>
</comment>
<gene>
    <name evidence="12" type="ORF">MNBD_GAMMA06-1448</name>
</gene>
<dbReference type="GO" id="GO:0006614">
    <property type="term" value="P:SRP-dependent cotranslational protein targeting to membrane"/>
    <property type="evidence" value="ECO:0007669"/>
    <property type="project" value="InterPro"/>
</dbReference>
<feature type="region of interest" description="Disordered" evidence="10">
    <location>
        <begin position="1"/>
        <end position="64"/>
    </location>
</feature>
<evidence type="ECO:0000256" key="6">
    <source>
        <dbReference type="ARBA" id="ARBA00022801"/>
    </source>
</evidence>
<dbReference type="GO" id="GO:0005737">
    <property type="term" value="C:cytoplasm"/>
    <property type="evidence" value="ECO:0007669"/>
    <property type="project" value="UniProtKB-ARBA"/>
</dbReference>
<feature type="domain" description="SRP54-type proteins GTP-binding" evidence="11">
    <location>
        <begin position="333"/>
        <end position="346"/>
    </location>
</feature>
<keyword evidence="6" id="KW-0378">Hydrolase</keyword>
<keyword evidence="8" id="KW-0472">Membrane</keyword>
<dbReference type="FunFam" id="1.20.120.140:FF:000002">
    <property type="entry name" value="Signal recognition particle receptor FtsY"/>
    <property type="match status" value="1"/>
</dbReference>
<dbReference type="PANTHER" id="PTHR43134:SF1">
    <property type="entry name" value="SIGNAL RECOGNITION PARTICLE RECEPTOR SUBUNIT ALPHA"/>
    <property type="match status" value="1"/>
</dbReference>
<comment type="similarity">
    <text evidence="2">Belongs to the GTP-binding SRP family.</text>
</comment>
<dbReference type="SMART" id="SM00962">
    <property type="entry name" value="SRP54"/>
    <property type="match status" value="1"/>
</dbReference>
<reference evidence="12" key="1">
    <citation type="submission" date="2018-06" db="EMBL/GenBank/DDBJ databases">
        <authorList>
            <person name="Zhirakovskaya E."/>
        </authorList>
    </citation>
    <scope>NUCLEOTIDE SEQUENCE</scope>
</reference>
<feature type="compositionally biased region" description="Polar residues" evidence="10">
    <location>
        <begin position="39"/>
        <end position="48"/>
    </location>
</feature>
<dbReference type="InterPro" id="IPR027417">
    <property type="entry name" value="P-loop_NTPase"/>
</dbReference>
<evidence type="ECO:0000256" key="3">
    <source>
        <dbReference type="ARBA" id="ARBA00022475"/>
    </source>
</evidence>
<proteinExistence type="inferred from homology"/>
<dbReference type="Pfam" id="PF00448">
    <property type="entry name" value="SRP54"/>
    <property type="match status" value="1"/>
</dbReference>
<dbReference type="InterPro" id="IPR003593">
    <property type="entry name" value="AAA+_ATPase"/>
</dbReference>
<dbReference type="GO" id="GO:0003924">
    <property type="term" value="F:GTPase activity"/>
    <property type="evidence" value="ECO:0007669"/>
    <property type="project" value="TreeGrafter"/>
</dbReference>
<dbReference type="HAMAP" id="MF_00920">
    <property type="entry name" value="FtsY"/>
    <property type="match status" value="1"/>
</dbReference>
<dbReference type="PROSITE" id="PS00300">
    <property type="entry name" value="SRP54"/>
    <property type="match status" value="1"/>
</dbReference>
<dbReference type="AlphaFoldDB" id="A0A3B0WHY1"/>
<dbReference type="NCBIfam" id="TIGR00064">
    <property type="entry name" value="ftsY"/>
    <property type="match status" value="1"/>
</dbReference>
<dbReference type="GO" id="GO:0005886">
    <property type="term" value="C:plasma membrane"/>
    <property type="evidence" value="ECO:0007669"/>
    <property type="project" value="UniProtKB-SubCell"/>
</dbReference>
<dbReference type="GO" id="GO:0005525">
    <property type="term" value="F:GTP binding"/>
    <property type="evidence" value="ECO:0007669"/>
    <property type="project" value="UniProtKB-KW"/>
</dbReference>
<dbReference type="SUPFAM" id="SSF47364">
    <property type="entry name" value="Domain of the SRP/SRP receptor G-proteins"/>
    <property type="match status" value="1"/>
</dbReference>
<keyword evidence="4" id="KW-0963">Cytoplasm</keyword>
<evidence type="ECO:0000256" key="7">
    <source>
        <dbReference type="ARBA" id="ARBA00023134"/>
    </source>
</evidence>
<evidence type="ECO:0000256" key="1">
    <source>
        <dbReference type="ARBA" id="ARBA00004413"/>
    </source>
</evidence>
<keyword evidence="7" id="KW-0342">GTP-binding</keyword>
<evidence type="ECO:0000256" key="2">
    <source>
        <dbReference type="ARBA" id="ARBA00008531"/>
    </source>
</evidence>
<dbReference type="CDD" id="cd17874">
    <property type="entry name" value="FtsY"/>
    <property type="match status" value="1"/>
</dbReference>
<sequence>MFGFLKRKQKKQPETAAPLEIPVESSAASSIDSPVDSAAEQSIETSIETPAATENKATDNTADLSRSLEKTKRTFSDGMTDFLLGKKSIDSNLIDELETRLLSADVGINATTAIIEKLQNDISRKVISDADSLHIKLADIMKTILLPCEQTLNTDSAKPFVILVVGINGAGKTTSIGKLANHFKQQGKSVMLAAGDTFRAAAVEQLQEWGKRNDVPVVSQGTGADPASVIFDAVQSASSKNIDIIIADTAGRLHTQDNLMDELAKIKRVLSKLDATAPHETLIVMDAGFGQNALHQVQQFHNSIGLTGLAVTKLDGTAKGGILFSIAKTLKLPVRFIGIGEGINDFRPFSASEFVDALLE</sequence>
<dbReference type="SUPFAM" id="SSF52540">
    <property type="entry name" value="P-loop containing nucleoside triphosphate hydrolases"/>
    <property type="match status" value="1"/>
</dbReference>
<evidence type="ECO:0000313" key="12">
    <source>
        <dbReference type="EMBL" id="VAW50237.1"/>
    </source>
</evidence>
<accession>A0A3B0WHY1</accession>
<dbReference type="FunFam" id="3.40.50.300:FF:000053">
    <property type="entry name" value="Signal recognition particle receptor FtsY"/>
    <property type="match status" value="1"/>
</dbReference>
<dbReference type="Pfam" id="PF02881">
    <property type="entry name" value="SRP54_N"/>
    <property type="match status" value="1"/>
</dbReference>
<evidence type="ECO:0000256" key="9">
    <source>
        <dbReference type="ARBA" id="ARBA00023170"/>
    </source>
</evidence>
<dbReference type="PANTHER" id="PTHR43134">
    <property type="entry name" value="SIGNAL RECOGNITION PARTICLE RECEPTOR SUBUNIT ALPHA"/>
    <property type="match status" value="1"/>
</dbReference>
<evidence type="ECO:0000259" key="11">
    <source>
        <dbReference type="PROSITE" id="PS00300"/>
    </source>
</evidence>
<evidence type="ECO:0000256" key="8">
    <source>
        <dbReference type="ARBA" id="ARBA00023136"/>
    </source>
</evidence>
<dbReference type="Gene3D" id="3.40.50.300">
    <property type="entry name" value="P-loop containing nucleotide triphosphate hydrolases"/>
    <property type="match status" value="1"/>
</dbReference>
<name>A0A3B0WHY1_9ZZZZ</name>
<keyword evidence="5" id="KW-0547">Nucleotide-binding</keyword>
<dbReference type="SMART" id="SM00382">
    <property type="entry name" value="AAA"/>
    <property type="match status" value="1"/>
</dbReference>
<keyword evidence="9 12" id="KW-0675">Receptor</keyword>
<dbReference type="InterPro" id="IPR042101">
    <property type="entry name" value="SRP54_N_sf"/>
</dbReference>
<protein>
    <submittedName>
        <fullName evidence="12">Signal recognition particle receptor FtsY</fullName>
    </submittedName>
</protein>
<organism evidence="12">
    <name type="scientific">hydrothermal vent metagenome</name>
    <dbReference type="NCBI Taxonomy" id="652676"/>
    <lineage>
        <taxon>unclassified sequences</taxon>
        <taxon>metagenomes</taxon>
        <taxon>ecological metagenomes</taxon>
    </lineage>
</organism>
<dbReference type="Gene3D" id="1.20.120.140">
    <property type="entry name" value="Signal recognition particle SRP54, nucleotide-binding domain"/>
    <property type="match status" value="1"/>
</dbReference>
<evidence type="ECO:0000256" key="10">
    <source>
        <dbReference type="SAM" id="MobiDB-lite"/>
    </source>
</evidence>
<keyword evidence="3" id="KW-1003">Cell membrane</keyword>
<dbReference type="InterPro" id="IPR004390">
    <property type="entry name" value="SR_rcpt_FtsY"/>
</dbReference>
<dbReference type="SMART" id="SM00963">
    <property type="entry name" value="SRP54_N"/>
    <property type="match status" value="1"/>
</dbReference>
<dbReference type="InterPro" id="IPR000897">
    <property type="entry name" value="SRP54_GTPase_dom"/>
</dbReference>
<dbReference type="InterPro" id="IPR013822">
    <property type="entry name" value="Signal_recog_particl_SRP54_hlx"/>
</dbReference>
<evidence type="ECO:0000256" key="4">
    <source>
        <dbReference type="ARBA" id="ARBA00022490"/>
    </source>
</evidence>
<feature type="compositionally biased region" description="Basic residues" evidence="10">
    <location>
        <begin position="1"/>
        <end position="10"/>
    </location>
</feature>
<dbReference type="EMBL" id="UOFD01000009">
    <property type="protein sequence ID" value="VAW50237.1"/>
    <property type="molecule type" value="Genomic_DNA"/>
</dbReference>